<name>A0AAU9INS3_9CILI</name>
<dbReference type="PANTHER" id="PTHR23249">
    <property type="entry name" value="TRAFFICKING PROTEIN PARTICLE COMPLEX SUBUNIT"/>
    <property type="match status" value="1"/>
</dbReference>
<evidence type="ECO:0000256" key="1">
    <source>
        <dbReference type="ARBA" id="ARBA00004555"/>
    </source>
</evidence>
<evidence type="ECO:0000313" key="8">
    <source>
        <dbReference type="EMBL" id="CAG9313829.1"/>
    </source>
</evidence>
<keyword evidence="4 7" id="KW-0931">ER-Golgi transport</keyword>
<dbReference type="CDD" id="cd14856">
    <property type="entry name" value="TRAPPC4_synbindin"/>
    <property type="match status" value="1"/>
</dbReference>
<comment type="similarity">
    <text evidence="6">Belongs to the TRAPP small subunits family. TRAPPC4 subfamily.</text>
</comment>
<proteinExistence type="inferred from homology"/>
<sequence>MHYHFFIVNKIGLIIYDRYYQGTAKLSANDMIRFSSTLNSVHLISAQITPPNLRKTGLKVLNTKTFKLFCYQTTTGVMFCLVSDPNSQDMESLCKKAYQHYSDYVLKNPFYETDQQIRIEGFDQAIDRLFLEKAV</sequence>
<keyword evidence="2 7" id="KW-0813">Transport</keyword>
<evidence type="ECO:0000256" key="6">
    <source>
        <dbReference type="ARBA" id="ARBA00038179"/>
    </source>
</evidence>
<dbReference type="GO" id="GO:0005783">
    <property type="term" value="C:endoplasmic reticulum"/>
    <property type="evidence" value="ECO:0007669"/>
    <property type="project" value="UniProtKB-SubCell"/>
</dbReference>
<protein>
    <recommendedName>
        <fullName evidence="7">Trafficking protein particle complex subunit</fullName>
    </recommendedName>
</protein>
<gene>
    <name evidence="8" type="ORF">BSTOLATCC_MIC9633</name>
</gene>
<organism evidence="8 9">
    <name type="scientific">Blepharisma stoltei</name>
    <dbReference type="NCBI Taxonomy" id="1481888"/>
    <lineage>
        <taxon>Eukaryota</taxon>
        <taxon>Sar</taxon>
        <taxon>Alveolata</taxon>
        <taxon>Ciliophora</taxon>
        <taxon>Postciliodesmatophora</taxon>
        <taxon>Heterotrichea</taxon>
        <taxon>Heterotrichida</taxon>
        <taxon>Blepharismidae</taxon>
        <taxon>Blepharisma</taxon>
    </lineage>
</organism>
<evidence type="ECO:0000256" key="5">
    <source>
        <dbReference type="ARBA" id="ARBA00023034"/>
    </source>
</evidence>
<keyword evidence="9" id="KW-1185">Reference proteome</keyword>
<dbReference type="Gene3D" id="3.30.450.70">
    <property type="match status" value="1"/>
</dbReference>
<accession>A0AAU9INS3</accession>
<dbReference type="GO" id="GO:0006888">
    <property type="term" value="P:endoplasmic reticulum to Golgi vesicle-mediated transport"/>
    <property type="evidence" value="ECO:0007669"/>
    <property type="project" value="UniProtKB-UniRule"/>
</dbReference>
<dbReference type="AlphaFoldDB" id="A0AAU9INS3"/>
<evidence type="ECO:0000256" key="4">
    <source>
        <dbReference type="ARBA" id="ARBA00022892"/>
    </source>
</evidence>
<dbReference type="SUPFAM" id="SSF64356">
    <property type="entry name" value="SNARE-like"/>
    <property type="match status" value="1"/>
</dbReference>
<evidence type="ECO:0000256" key="2">
    <source>
        <dbReference type="ARBA" id="ARBA00022448"/>
    </source>
</evidence>
<dbReference type="SMART" id="SM01399">
    <property type="entry name" value="Sybindin"/>
    <property type="match status" value="1"/>
</dbReference>
<reference evidence="8" key="1">
    <citation type="submission" date="2021-09" db="EMBL/GenBank/DDBJ databases">
        <authorList>
            <consortium name="AG Swart"/>
            <person name="Singh M."/>
            <person name="Singh A."/>
            <person name="Seah K."/>
            <person name="Emmerich C."/>
        </authorList>
    </citation>
    <scope>NUCLEOTIDE SEQUENCE</scope>
    <source>
        <strain evidence="8">ATCC30299</strain>
    </source>
</reference>
<dbReference type="InterPro" id="IPR007233">
    <property type="entry name" value="TRAPPC"/>
</dbReference>
<comment type="caution">
    <text evidence="8">The sequence shown here is derived from an EMBL/GenBank/DDBJ whole genome shotgun (WGS) entry which is preliminary data.</text>
</comment>
<dbReference type="InterPro" id="IPR011012">
    <property type="entry name" value="Longin-like_dom_sf"/>
</dbReference>
<keyword evidence="5 7" id="KW-0333">Golgi apparatus</keyword>
<keyword evidence="3 7" id="KW-0256">Endoplasmic reticulum</keyword>
<evidence type="ECO:0000256" key="7">
    <source>
        <dbReference type="RuleBase" id="RU366065"/>
    </source>
</evidence>
<evidence type="ECO:0000313" key="9">
    <source>
        <dbReference type="Proteomes" id="UP001162131"/>
    </source>
</evidence>
<dbReference type="GO" id="GO:0030008">
    <property type="term" value="C:TRAPP complex"/>
    <property type="evidence" value="ECO:0007669"/>
    <property type="project" value="UniProtKB-UniRule"/>
</dbReference>
<dbReference type="Pfam" id="PF04099">
    <property type="entry name" value="Sybindin"/>
    <property type="match status" value="1"/>
</dbReference>
<dbReference type="Proteomes" id="UP001162131">
    <property type="component" value="Unassembled WGS sequence"/>
</dbReference>
<dbReference type="EMBL" id="CAJZBQ010000011">
    <property type="protein sequence ID" value="CAG9313829.1"/>
    <property type="molecule type" value="Genomic_DNA"/>
</dbReference>
<dbReference type="GO" id="GO:0005794">
    <property type="term" value="C:Golgi apparatus"/>
    <property type="evidence" value="ECO:0007669"/>
    <property type="project" value="UniProtKB-SubCell"/>
</dbReference>
<evidence type="ECO:0000256" key="3">
    <source>
        <dbReference type="ARBA" id="ARBA00022824"/>
    </source>
</evidence>
<comment type="subunit">
    <text evidence="7">Part of the multisubunit transport protein particle (TRAPP) complex.</text>
</comment>
<dbReference type="PANTHER" id="PTHR23249:SF15">
    <property type="entry name" value="TRAFFICKING PROTEIN PARTICLE COMPLEX SUBUNIT 4"/>
    <property type="match status" value="1"/>
</dbReference>
<comment type="subcellular location">
    <subcellularLocation>
        <location evidence="7">Endoplasmic reticulum</location>
    </subcellularLocation>
    <subcellularLocation>
        <location evidence="7">Golgi apparatus</location>
        <location evidence="7">cis-Golgi network</location>
    </subcellularLocation>
    <subcellularLocation>
        <location evidence="1">Golgi apparatus</location>
    </subcellularLocation>
</comment>